<keyword evidence="6 9" id="KW-1133">Transmembrane helix</keyword>
<dbReference type="STRING" id="195883.A0A482XRM7"/>
<dbReference type="GO" id="GO:0006488">
    <property type="term" value="P:dolichol-linked oligosaccharide biosynthetic process"/>
    <property type="evidence" value="ECO:0007669"/>
    <property type="project" value="InterPro"/>
</dbReference>
<reference evidence="10 11" key="1">
    <citation type="journal article" date="2017" name="Gigascience">
        <title>Genome sequence of the small brown planthopper, Laodelphax striatellus.</title>
        <authorList>
            <person name="Zhu J."/>
            <person name="Jiang F."/>
            <person name="Wang X."/>
            <person name="Yang P."/>
            <person name="Bao Y."/>
            <person name="Zhao W."/>
            <person name="Wang W."/>
            <person name="Lu H."/>
            <person name="Wang Q."/>
            <person name="Cui N."/>
            <person name="Li J."/>
            <person name="Chen X."/>
            <person name="Luo L."/>
            <person name="Yu J."/>
            <person name="Kang L."/>
            <person name="Cui F."/>
        </authorList>
    </citation>
    <scope>NUCLEOTIDE SEQUENCE [LARGE SCALE GENOMIC DNA]</scope>
    <source>
        <strain evidence="10">Lst14</strain>
    </source>
</reference>
<dbReference type="SMR" id="A0A482XRM7"/>
<feature type="transmembrane region" description="Helical" evidence="9">
    <location>
        <begin position="156"/>
        <end position="173"/>
    </location>
</feature>
<keyword evidence="4 9" id="KW-0812">Transmembrane</keyword>
<evidence type="ECO:0000256" key="1">
    <source>
        <dbReference type="ARBA" id="ARBA00004477"/>
    </source>
</evidence>
<dbReference type="PANTHER" id="PTHR13117">
    <property type="entry name" value="ENDOPLASMIC RETICULUM MULTISPAN TRANSMEMBRANE PROTEIN-RELATED"/>
    <property type="match status" value="1"/>
</dbReference>
<feature type="transmembrane region" description="Helical" evidence="9">
    <location>
        <begin position="474"/>
        <end position="493"/>
    </location>
</feature>
<dbReference type="OrthoDB" id="9979195at2759"/>
<dbReference type="InParanoid" id="A0A482XRM7"/>
<evidence type="ECO:0000313" key="11">
    <source>
        <dbReference type="Proteomes" id="UP000291343"/>
    </source>
</evidence>
<comment type="similarity">
    <text evidence="3 9">Belongs to the RFT1 family.</text>
</comment>
<evidence type="ECO:0000256" key="8">
    <source>
        <dbReference type="ARBA" id="ARBA00045912"/>
    </source>
</evidence>
<keyword evidence="11" id="KW-1185">Reference proteome</keyword>
<feature type="transmembrane region" description="Helical" evidence="9">
    <location>
        <begin position="116"/>
        <end position="135"/>
    </location>
</feature>
<organism evidence="10 11">
    <name type="scientific">Laodelphax striatellus</name>
    <name type="common">Small brown planthopper</name>
    <name type="synonym">Delphax striatella</name>
    <dbReference type="NCBI Taxonomy" id="195883"/>
    <lineage>
        <taxon>Eukaryota</taxon>
        <taxon>Metazoa</taxon>
        <taxon>Ecdysozoa</taxon>
        <taxon>Arthropoda</taxon>
        <taxon>Hexapoda</taxon>
        <taxon>Insecta</taxon>
        <taxon>Pterygota</taxon>
        <taxon>Neoptera</taxon>
        <taxon>Paraneoptera</taxon>
        <taxon>Hemiptera</taxon>
        <taxon>Auchenorrhyncha</taxon>
        <taxon>Fulgoroidea</taxon>
        <taxon>Delphacidae</taxon>
        <taxon>Criomorphinae</taxon>
        <taxon>Laodelphax</taxon>
    </lineage>
</organism>
<sequence>MDKNFKKSSIQNASFSILLQIFFRCLTFVSNAFVLRHISQDVIAVMNVRLLLLESTILFLSREAFRRACLSKTVNHNWVQVINLLWLTVPLCCLLSAIFGWIWLTVLEIPDSAITRHYTIGVWTIIISCIMEMLIEPLDLVSQAFLFVKLRVVLDTIHVLMRTCIFISIVVLWPEGAVVAFSVAQISTVIVHIAGFLIYFSHYINERNNSKEDDSKNDFPFTSMTQFLPRIPEGQAVVDWNLCILTWTFMKQGVMKQVLTEGERYIMTLFSVLTFSEQGVFDIVNNLGSLAARLLFRPIEDNAYFYFSQRVHRDTPLPEQSLSQITEASTVLRQLLRTVVSIGLVIFVFGQAYARLALLLYGGNRLATGLAPWLLRAHSLAILFIAVNGTTEGYSLATMDANQLNRFNKWMVILSIGFLFVSWLLTTLFGSLGFILANCCNMAARITHSIIFIKKQYERTYFNPLAGLIPGNKFLSTLAFSFIVTISSEVYFYDEAKVVHFFIGALCFLLVVATWAYEERELFQVGVQKFRRHSLASKED</sequence>
<dbReference type="FunCoup" id="A0A482XRM7">
    <property type="interactions" value="1315"/>
</dbReference>
<dbReference type="GO" id="GO:0034203">
    <property type="term" value="P:glycolipid translocation"/>
    <property type="evidence" value="ECO:0007669"/>
    <property type="project" value="TreeGrafter"/>
</dbReference>
<dbReference type="GO" id="GO:0005789">
    <property type="term" value="C:endoplasmic reticulum membrane"/>
    <property type="evidence" value="ECO:0007669"/>
    <property type="project" value="UniProtKB-SubCell"/>
</dbReference>
<evidence type="ECO:0000256" key="5">
    <source>
        <dbReference type="ARBA" id="ARBA00022824"/>
    </source>
</evidence>
<dbReference type="AlphaFoldDB" id="A0A482XRM7"/>
<evidence type="ECO:0000256" key="2">
    <source>
        <dbReference type="ARBA" id="ARBA00004922"/>
    </source>
</evidence>
<comment type="caution">
    <text evidence="10">The sequence shown here is derived from an EMBL/GenBank/DDBJ whole genome shotgun (WGS) entry which is preliminary data.</text>
</comment>
<dbReference type="EMBL" id="QKKF02002849">
    <property type="protein sequence ID" value="RZF48108.1"/>
    <property type="molecule type" value="Genomic_DNA"/>
</dbReference>
<evidence type="ECO:0000256" key="9">
    <source>
        <dbReference type="RuleBase" id="RU365067"/>
    </source>
</evidence>
<gene>
    <name evidence="10" type="ORF">LSTR_LSTR002174</name>
</gene>
<dbReference type="Pfam" id="PF04506">
    <property type="entry name" value="Rft-1"/>
    <property type="match status" value="1"/>
</dbReference>
<feature type="transmembrane region" description="Helical" evidence="9">
    <location>
        <begin position="335"/>
        <end position="354"/>
    </location>
</feature>
<feature type="transmembrane region" description="Helical" evidence="9">
    <location>
        <begin position="407"/>
        <end position="426"/>
    </location>
</feature>
<evidence type="ECO:0000256" key="6">
    <source>
        <dbReference type="ARBA" id="ARBA00022989"/>
    </source>
</evidence>
<dbReference type="PANTHER" id="PTHR13117:SF5">
    <property type="entry name" value="PROTEIN RFT1 HOMOLOG"/>
    <property type="match status" value="1"/>
</dbReference>
<feature type="transmembrane region" description="Helical" evidence="9">
    <location>
        <begin position="81"/>
        <end position="104"/>
    </location>
</feature>
<accession>A0A482XRM7</accession>
<dbReference type="InterPro" id="IPR007594">
    <property type="entry name" value="RFT1"/>
</dbReference>
<proteinExistence type="inferred from homology"/>
<feature type="transmembrane region" description="Helical" evidence="9">
    <location>
        <begin position="366"/>
        <end position="387"/>
    </location>
</feature>
<feature type="transmembrane region" description="Helical" evidence="9">
    <location>
        <begin position="42"/>
        <end position="60"/>
    </location>
</feature>
<evidence type="ECO:0000256" key="4">
    <source>
        <dbReference type="ARBA" id="ARBA00022692"/>
    </source>
</evidence>
<comment type="subcellular location">
    <subcellularLocation>
        <location evidence="1 9">Endoplasmic reticulum membrane</location>
        <topology evidence="1 9">Multi-pass membrane protein</topology>
    </subcellularLocation>
</comment>
<evidence type="ECO:0000256" key="3">
    <source>
        <dbReference type="ARBA" id="ARBA00010288"/>
    </source>
</evidence>
<evidence type="ECO:0000313" key="10">
    <source>
        <dbReference type="EMBL" id="RZF48108.1"/>
    </source>
</evidence>
<feature type="transmembrane region" description="Helical" evidence="9">
    <location>
        <begin position="499"/>
        <end position="517"/>
    </location>
</feature>
<comment type="pathway">
    <text evidence="2">Protein modification; protein glycosylation.</text>
</comment>
<name>A0A482XRM7_LAOST</name>
<feature type="transmembrane region" description="Helical" evidence="9">
    <location>
        <begin position="12"/>
        <end position="36"/>
    </location>
</feature>
<keyword evidence="5" id="KW-0256">Endoplasmic reticulum</keyword>
<comment type="function">
    <text evidence="8 9">Intramembrane glycolipid transporter that operates in the biosynthetic pathway of dolichol-linked oligosaccharides, the glycan precursors employed in protein asparagine (N)-glycosylation. The sequential addition of sugars to dolichol pyrophosphate produces dolichol-linked oligosaccharides containing fourteen sugars, including two GlcNAcs, nine mannoses and three glucoses. Once assembled, the oligosaccharide is transferred from the lipid to nascent proteins by oligosaccharyltransferases. The assembly of dolichol-linked oligosaccharides begins on the cytosolic side of the endoplasmic reticulum membrane and finishes in its lumen. RFT1 could mediate the translocation of the cytosolically oriented intermediate DolPP-GlcNAc2Man5, produced by ALG11, into the ER lumen where dolichol-linked oligosaccharides assembly continues. However, the intramembrane lipid transporter activity could not be confirmed in vitro.</text>
</comment>
<keyword evidence="7 9" id="KW-0472">Membrane</keyword>
<evidence type="ECO:0000256" key="7">
    <source>
        <dbReference type="ARBA" id="ARBA00023136"/>
    </source>
</evidence>
<dbReference type="Proteomes" id="UP000291343">
    <property type="component" value="Unassembled WGS sequence"/>
</dbReference>
<protein>
    <recommendedName>
        <fullName evidence="9">Protein RFT1 homolog</fullName>
    </recommendedName>
</protein>
<feature type="transmembrane region" description="Helical" evidence="9">
    <location>
        <begin position="179"/>
        <end position="200"/>
    </location>
</feature>